<gene>
    <name evidence="11" type="ORF">JW984_06160</name>
</gene>
<reference evidence="11" key="2">
    <citation type="submission" date="2021-01" db="EMBL/GenBank/DDBJ databases">
        <authorList>
            <person name="Hahn C.R."/>
            <person name="Youssef N.H."/>
            <person name="Elshahed M."/>
        </authorList>
    </citation>
    <scope>NUCLEOTIDE SEQUENCE</scope>
    <source>
        <strain evidence="11">Zod_Metabat.24</strain>
    </source>
</reference>
<feature type="domain" description="PAS" evidence="9">
    <location>
        <begin position="1224"/>
        <end position="1294"/>
    </location>
</feature>
<accession>A0A9D8KDZ4</accession>
<dbReference type="PROSITE" id="PS50109">
    <property type="entry name" value="HIS_KIN"/>
    <property type="match status" value="1"/>
</dbReference>
<dbReference type="InterPro" id="IPR011006">
    <property type="entry name" value="CheY-like_superfamily"/>
</dbReference>
<evidence type="ECO:0000256" key="2">
    <source>
        <dbReference type="ARBA" id="ARBA00012438"/>
    </source>
</evidence>
<dbReference type="Gene3D" id="1.10.287.130">
    <property type="match status" value="1"/>
</dbReference>
<dbReference type="InterPro" id="IPR052162">
    <property type="entry name" value="Sensor_kinase/Photoreceptor"/>
</dbReference>
<feature type="domain" description="Response regulatory" evidence="8">
    <location>
        <begin position="6"/>
        <end position="122"/>
    </location>
</feature>
<dbReference type="SUPFAM" id="SSF55785">
    <property type="entry name" value="PYP-like sensor domain (PAS domain)"/>
    <property type="match status" value="11"/>
</dbReference>
<dbReference type="CDD" id="cd00156">
    <property type="entry name" value="REC"/>
    <property type="match status" value="2"/>
</dbReference>
<dbReference type="InterPro" id="IPR003594">
    <property type="entry name" value="HATPase_dom"/>
</dbReference>
<feature type="domain" description="PAS" evidence="9">
    <location>
        <begin position="584"/>
        <end position="660"/>
    </location>
</feature>
<dbReference type="InterPro" id="IPR000014">
    <property type="entry name" value="PAS"/>
</dbReference>
<feature type="domain" description="PAS" evidence="9">
    <location>
        <begin position="1603"/>
        <end position="1673"/>
    </location>
</feature>
<evidence type="ECO:0000259" key="8">
    <source>
        <dbReference type="PROSITE" id="PS50110"/>
    </source>
</evidence>
<dbReference type="InterPro" id="IPR036890">
    <property type="entry name" value="HATPase_C_sf"/>
</dbReference>
<evidence type="ECO:0000256" key="4">
    <source>
        <dbReference type="ARBA" id="ARBA00022679"/>
    </source>
</evidence>
<evidence type="ECO:0000313" key="12">
    <source>
        <dbReference type="Proteomes" id="UP000809273"/>
    </source>
</evidence>
<dbReference type="InterPro" id="IPR003018">
    <property type="entry name" value="GAF"/>
</dbReference>
<dbReference type="InterPro" id="IPR035965">
    <property type="entry name" value="PAS-like_dom_sf"/>
</dbReference>
<feature type="domain" description="PAC" evidence="10">
    <location>
        <begin position="1037"/>
        <end position="1088"/>
    </location>
</feature>
<dbReference type="GO" id="GO:0000155">
    <property type="term" value="F:phosphorelay sensor kinase activity"/>
    <property type="evidence" value="ECO:0007669"/>
    <property type="project" value="InterPro"/>
</dbReference>
<evidence type="ECO:0000256" key="6">
    <source>
        <dbReference type="PROSITE-ProRule" id="PRU00169"/>
    </source>
</evidence>
<dbReference type="NCBIfam" id="TIGR00229">
    <property type="entry name" value="sensory_box"/>
    <property type="match status" value="8"/>
</dbReference>
<evidence type="ECO:0000256" key="1">
    <source>
        <dbReference type="ARBA" id="ARBA00000085"/>
    </source>
</evidence>
<feature type="modified residue" description="4-aspartylphosphate" evidence="6">
    <location>
        <position position="57"/>
    </location>
</feature>
<sequence length="2220" mass="253063">MKKPIRILYIEDNPADVRLAREMLSESPGEFHLETANRLSEGLRKLSTEEYDVVLTDLGLPDSSGFETFYKAYSVAPQTPFVILSGLSDENLAIQAVKDGAQSYLLKDKINPFFLRDTIKHSIERCRLLVELRKTASNLRERVKELNCLHEILKIVEKEDADVEDLVQRIVDTIPPAFLNPENTVARIKVGDREFRSRNFKEAKSLLSEPILLSGEQLGGIEIHLLEDTTKKGAEPFLEEERNLVKTISERIGRIIERNRAEDKLKKSEEKHRRLFETMAQGVVYQDREGKITSANPAAEKILGLTLDQMTGRTSIDPRWKAVHEDGSDFQGDTHPSMAALKTGKAVENQIMGVFNPSDDGYRWIDVNAVPICSPDEKEPYKVYTTFTDITQLQNSRNHINHLNRLLSSIRNINQLIVKEKDKDVLLKKVCEILVEVSGYFFVWIGFINEEHKKVVPIAKWGFDNGYLDNITITWDGDVTAKGPTGTAIKTKKTCVFNDLMNNPDYDPWKEEAEKRGYKSAVSVPFVYQDTLYGTLNVYADTINYFCGDEIALLEEAAQDIAYALSYIDKEEIRRQAEIDLRESQRKLSTLISNLPGIAYRCKTDEYWTMEFISEGCYEITGYGPEDFIDNKNVSFGKTLNHPDDQQYIRDEIENALKEKRPYEITYRIISADGREKWLWERGVGVPSGESDEIVLEGFINDITAQKTAEEKILYLKQFNENVVNFMVDPIDIIDESYRIVFQNRAAKERFGNGEGNICHEFYLGIDAPCNGCTNVKTINEHRQFIKETILPDGSIFEIHTTPILMPEGHYCSMEIMRDITERKRAEDALKKSEASLNKAQKVSHVGSWEWNIKEDRVKWSDEMYRIFGIEKENFTGNLEDVIKSAIHPDDRSAVESANMSVINDKKSLPLEYRVVLPDGKARVVWAEAGELILDNGGNASILTGIVQDITERKRAEQEIGESEEKWRGLFENSIEAVFTVDLKGNFTSMNDALAEVMGYEREEIIGSNFKKFADPEEIEYVFNAYNNLYSTGEPVRNLVYKTIRKDGEARTLEVYLNLIREGNKITGFQGILRDITDRKRAEEALQNSEAQLSNALRIARAGNWEYDVAGDTFTFSDNFYTIFRTTAEEMGGYRLSSADYARRFCHPDDVDIVGGEVKAAIETTDPNFSRQLEHRILYADGEVGHIAVRFFIVKDGEGRTVKTYGVNQDITEHYRAAEELRKSEEKYRTIIENIEDGYFEVDVKGNFTFFNDSMCRILGYSEAEMLGMNNRDYMDEATAAEVYEVFNEVFKTKKAKRVFDWELIRKDGNGVFVSTSVTPIMDKEGNVIGFRGIARDITEKKRAEEALHASETRYRRLFEAAKDGILILNADTGRIEDVNPFIKILLGYSHDELLGKELWEIGVFKDIAANKENFLELQEKKYVRYEDQLLQTKGGKEVHVEFVSNVYSVNHKKVVQCDIRDITERKKAEATLVESERILNSTGQIAAIGGWEHDLVTGKAVWTKALYDIIEIPYDEEPPGVDEHLDFYPSRDREILFEAYNKAIENGTLFDLDLQVYTSKKKLIWCRVRGEPVYKDGECVGLRGIFQNITEQKRIDDALKKSEESYRSLVENISSVIFNLDVEGNFTYISPRVKSVLKYDIEDLMGKSFHSFIHPDDLPLLLENREKVLKGTSASSSLVFRAIDKDGNTVFVNSSGRPTIKDGEIVGVTAIINDVTEQKKMDDALKKSEESYRSLVENVNDVIFNIDAEGNFTYISPRIADISKYDPEDLMDKPFSDFIYSDDLPLLLESRERTQKGIIEPFEYRVVDKDGAIIFVRSSSRLIKKDGEVMGMTGVITDITERKKLEGQLIQAEKLSSLGGILSGVAHELNNPLTSIIGNAQILMRRDIPSDIKDKLEVIMKESIRSSKIVGGLLAFAREHKSEKKMVAINDIIFESYRLREYELRVDDVKMNLNLSEDIPKTSADPYQLQQVFINMINNAHDALVEKNGGTLDIFTLHKGDRIVIEFKDDGIGIPKEHLKKIFDPFFTTKEVGKGTGLGMSIVYGIITDHNGTIDVESEVGKGTKFIIQLPITQEIIREEEEEYTKAVEKPEGKIRVLVVEDEESLRDFLVEALEVEGYIVEMAKSGEEAIELIKCRDYDIIITDMKMPGLTGESIYNYVKKTNQALTERMVFITGDILGKETQNFFKVSDAKFIEKPFEIDELLSVLVELLVEKRNIH</sequence>
<dbReference type="PROSITE" id="PS50110">
    <property type="entry name" value="RESPONSE_REGULATORY"/>
    <property type="match status" value="2"/>
</dbReference>
<dbReference type="SUPFAM" id="SSF55874">
    <property type="entry name" value="ATPase domain of HSP90 chaperone/DNA topoisomerase II/histidine kinase"/>
    <property type="match status" value="1"/>
</dbReference>
<evidence type="ECO:0000259" key="10">
    <source>
        <dbReference type="PROSITE" id="PS50113"/>
    </source>
</evidence>
<dbReference type="InterPro" id="IPR003661">
    <property type="entry name" value="HisK_dim/P_dom"/>
</dbReference>
<dbReference type="InterPro" id="IPR004358">
    <property type="entry name" value="Sig_transdc_His_kin-like_C"/>
</dbReference>
<dbReference type="SMART" id="SM00448">
    <property type="entry name" value="REC"/>
    <property type="match status" value="2"/>
</dbReference>
<feature type="domain" description="PAC" evidence="10">
    <location>
        <begin position="779"/>
        <end position="832"/>
    </location>
</feature>
<name>A0A9D8KDZ4_9DELT</name>
<dbReference type="InterPro" id="IPR001610">
    <property type="entry name" value="PAC"/>
</dbReference>
<dbReference type="SUPFAM" id="SSF52172">
    <property type="entry name" value="CheY-like"/>
    <property type="match status" value="2"/>
</dbReference>
<evidence type="ECO:0000313" key="11">
    <source>
        <dbReference type="EMBL" id="MBN1572768.1"/>
    </source>
</evidence>
<comment type="caution">
    <text evidence="11">The sequence shown here is derived from an EMBL/GenBank/DDBJ whole genome shotgun (WGS) entry which is preliminary data.</text>
</comment>
<dbReference type="InterPro" id="IPR000700">
    <property type="entry name" value="PAS-assoc_C"/>
</dbReference>
<dbReference type="CDD" id="cd00130">
    <property type="entry name" value="PAS"/>
    <property type="match status" value="8"/>
</dbReference>
<dbReference type="InterPro" id="IPR036097">
    <property type="entry name" value="HisK_dim/P_sf"/>
</dbReference>
<feature type="modified residue" description="4-aspartylphosphate" evidence="6">
    <location>
        <position position="2146"/>
    </location>
</feature>
<evidence type="ECO:0000259" key="9">
    <source>
        <dbReference type="PROSITE" id="PS50112"/>
    </source>
</evidence>
<dbReference type="EMBL" id="JAFGIX010000028">
    <property type="protein sequence ID" value="MBN1572768.1"/>
    <property type="molecule type" value="Genomic_DNA"/>
</dbReference>
<dbReference type="SMART" id="SM00388">
    <property type="entry name" value="HisKA"/>
    <property type="match status" value="1"/>
</dbReference>
<proteinExistence type="predicted"/>
<dbReference type="EC" id="2.7.13.3" evidence="2"/>
<dbReference type="Pfam" id="PF00989">
    <property type="entry name" value="PAS"/>
    <property type="match status" value="3"/>
</dbReference>
<dbReference type="PROSITE" id="PS50112">
    <property type="entry name" value="PAS"/>
    <property type="match status" value="8"/>
</dbReference>
<keyword evidence="4" id="KW-0808">Transferase</keyword>
<dbReference type="Gene3D" id="2.10.70.100">
    <property type="match status" value="2"/>
</dbReference>
<dbReference type="Gene3D" id="3.40.50.2300">
    <property type="match status" value="2"/>
</dbReference>
<feature type="domain" description="PAC" evidence="10">
    <location>
        <begin position="1171"/>
        <end position="1223"/>
    </location>
</feature>
<comment type="catalytic activity">
    <reaction evidence="1">
        <text>ATP + protein L-histidine = ADP + protein N-phospho-L-histidine.</text>
        <dbReference type="EC" id="2.7.13.3"/>
    </reaction>
</comment>
<dbReference type="SMART" id="SM00387">
    <property type="entry name" value="HATPase_c"/>
    <property type="match status" value="1"/>
</dbReference>
<dbReference type="Gene3D" id="3.30.450.20">
    <property type="entry name" value="PAS domain"/>
    <property type="match status" value="11"/>
</dbReference>
<dbReference type="GO" id="GO:0006355">
    <property type="term" value="P:regulation of DNA-templated transcription"/>
    <property type="evidence" value="ECO:0007669"/>
    <property type="project" value="InterPro"/>
</dbReference>
<dbReference type="Pfam" id="PF02518">
    <property type="entry name" value="HATPase_c"/>
    <property type="match status" value="1"/>
</dbReference>
<dbReference type="InterPro" id="IPR029016">
    <property type="entry name" value="GAF-like_dom_sf"/>
</dbReference>
<dbReference type="Gene3D" id="3.30.565.10">
    <property type="entry name" value="Histidine kinase-like ATPase, C-terminal domain"/>
    <property type="match status" value="1"/>
</dbReference>
<dbReference type="Gene3D" id="3.30.450.40">
    <property type="match status" value="1"/>
</dbReference>
<dbReference type="CDD" id="cd00082">
    <property type="entry name" value="HisKA"/>
    <property type="match status" value="1"/>
</dbReference>
<dbReference type="Pfam" id="PF08447">
    <property type="entry name" value="PAS_3"/>
    <property type="match status" value="5"/>
</dbReference>
<dbReference type="InterPro" id="IPR013767">
    <property type="entry name" value="PAS_fold"/>
</dbReference>
<feature type="domain" description="PAS" evidence="9">
    <location>
        <begin position="1729"/>
        <end position="1799"/>
    </location>
</feature>
<dbReference type="Pfam" id="PF00072">
    <property type="entry name" value="Response_reg"/>
    <property type="match status" value="2"/>
</dbReference>
<dbReference type="SUPFAM" id="SSF47384">
    <property type="entry name" value="Homodimeric domain of signal transducing histidine kinase"/>
    <property type="match status" value="1"/>
</dbReference>
<evidence type="ECO:0000256" key="5">
    <source>
        <dbReference type="ARBA" id="ARBA00022777"/>
    </source>
</evidence>
<dbReference type="SUPFAM" id="SSF55781">
    <property type="entry name" value="GAF domain-like"/>
    <property type="match status" value="1"/>
</dbReference>
<feature type="domain" description="PAC" evidence="10">
    <location>
        <begin position="909"/>
        <end position="962"/>
    </location>
</feature>
<dbReference type="PANTHER" id="PTHR43304:SF1">
    <property type="entry name" value="PAC DOMAIN-CONTAINING PROTEIN"/>
    <property type="match status" value="1"/>
</dbReference>
<feature type="domain" description="PAS" evidence="9">
    <location>
        <begin position="963"/>
        <end position="1033"/>
    </location>
</feature>
<reference evidence="11" key="1">
    <citation type="journal article" date="2021" name="Environ. Microbiol.">
        <title>Genomic characterization of three novel Desulfobacterota classes expand the metabolic and phylogenetic diversity of the phylum.</title>
        <authorList>
            <person name="Murphy C.L."/>
            <person name="Biggerstaff J."/>
            <person name="Eichhorn A."/>
            <person name="Ewing E."/>
            <person name="Shahan R."/>
            <person name="Soriano D."/>
            <person name="Stewart S."/>
            <person name="VanMol K."/>
            <person name="Walker R."/>
            <person name="Walters P."/>
            <person name="Elshahed M.S."/>
            <person name="Youssef N.H."/>
        </authorList>
    </citation>
    <scope>NUCLEOTIDE SEQUENCE</scope>
    <source>
        <strain evidence="11">Zod_Metabat.24</strain>
    </source>
</reference>
<keyword evidence="5" id="KW-0418">Kinase</keyword>
<feature type="domain" description="Response regulatory" evidence="8">
    <location>
        <begin position="2097"/>
        <end position="2213"/>
    </location>
</feature>
<dbReference type="SMART" id="SM00086">
    <property type="entry name" value="PAC"/>
    <property type="match status" value="11"/>
</dbReference>
<organism evidence="11 12">
    <name type="scientific">Candidatus Zymogenus saltonus</name>
    <dbReference type="NCBI Taxonomy" id="2844893"/>
    <lineage>
        <taxon>Bacteria</taxon>
        <taxon>Deltaproteobacteria</taxon>
        <taxon>Candidatus Zymogenia</taxon>
        <taxon>Candidatus Zymogeniales</taxon>
        <taxon>Candidatus Zymogenaceae</taxon>
        <taxon>Candidatus Zymogenus</taxon>
    </lineage>
</organism>
<feature type="domain" description="PAS" evidence="9">
    <location>
        <begin position="268"/>
        <end position="316"/>
    </location>
</feature>
<feature type="domain" description="PAS" evidence="9">
    <location>
        <begin position="1351"/>
        <end position="1399"/>
    </location>
</feature>
<protein>
    <recommendedName>
        <fullName evidence="2">histidine kinase</fullName>
        <ecNumber evidence="2">2.7.13.3</ecNumber>
    </recommendedName>
</protein>
<dbReference type="Pfam" id="PF13185">
    <property type="entry name" value="GAF_2"/>
    <property type="match status" value="1"/>
</dbReference>
<feature type="domain" description="PAC" evidence="10">
    <location>
        <begin position="1801"/>
        <end position="1852"/>
    </location>
</feature>
<dbReference type="PROSITE" id="PS50113">
    <property type="entry name" value="PAC"/>
    <property type="match status" value="9"/>
</dbReference>
<feature type="domain" description="PAC" evidence="10">
    <location>
        <begin position="663"/>
        <end position="715"/>
    </location>
</feature>
<feature type="domain" description="PAC" evidence="10">
    <location>
        <begin position="1551"/>
        <end position="1602"/>
    </location>
</feature>
<dbReference type="Proteomes" id="UP000809273">
    <property type="component" value="Unassembled WGS sequence"/>
</dbReference>
<dbReference type="InterPro" id="IPR005467">
    <property type="entry name" value="His_kinase_dom"/>
</dbReference>
<dbReference type="PRINTS" id="PR00344">
    <property type="entry name" value="BCTRLSENSOR"/>
</dbReference>
<evidence type="ECO:0000256" key="3">
    <source>
        <dbReference type="ARBA" id="ARBA00022553"/>
    </source>
</evidence>
<dbReference type="InterPro" id="IPR013655">
    <property type="entry name" value="PAS_fold_3"/>
</dbReference>
<evidence type="ECO:0000259" key="7">
    <source>
        <dbReference type="PROSITE" id="PS50109"/>
    </source>
</evidence>
<feature type="domain" description="PAS" evidence="9">
    <location>
        <begin position="860"/>
        <end position="906"/>
    </location>
</feature>
<dbReference type="Pfam" id="PF13426">
    <property type="entry name" value="PAS_9"/>
    <property type="match status" value="3"/>
</dbReference>
<dbReference type="PANTHER" id="PTHR43304">
    <property type="entry name" value="PHYTOCHROME-LIKE PROTEIN CPH1"/>
    <property type="match status" value="1"/>
</dbReference>
<dbReference type="Pfam" id="PF00512">
    <property type="entry name" value="HisKA"/>
    <property type="match status" value="1"/>
</dbReference>
<feature type="domain" description="Histidine kinase" evidence="7">
    <location>
        <begin position="1865"/>
        <end position="2075"/>
    </location>
</feature>
<keyword evidence="3 6" id="KW-0597">Phosphoprotein</keyword>
<feature type="domain" description="PAC" evidence="10">
    <location>
        <begin position="1298"/>
        <end position="1350"/>
    </location>
</feature>
<dbReference type="InterPro" id="IPR001789">
    <property type="entry name" value="Sig_transdc_resp-reg_receiver"/>
</dbReference>
<feature type="domain" description="PAC" evidence="10">
    <location>
        <begin position="1677"/>
        <end position="1728"/>
    </location>
</feature>
<dbReference type="SMART" id="SM00091">
    <property type="entry name" value="PAS"/>
    <property type="match status" value="9"/>
</dbReference>